<accession>A0A4R6M999</accession>
<gene>
    <name evidence="1" type="ORF">DFP79_2517</name>
</gene>
<dbReference type="Proteomes" id="UP000294656">
    <property type="component" value="Unassembled WGS sequence"/>
</dbReference>
<evidence type="ECO:0000313" key="1">
    <source>
        <dbReference type="EMBL" id="TDO96749.1"/>
    </source>
</evidence>
<protein>
    <submittedName>
        <fullName evidence="1">Uncharacterized protein</fullName>
    </submittedName>
</protein>
<proteinExistence type="predicted"/>
<evidence type="ECO:0000313" key="2">
    <source>
        <dbReference type="Proteomes" id="UP000294656"/>
    </source>
</evidence>
<sequence length="89" mass="10303">MKLMCVIFVHIKNRIGLLISQFVLSRFLFKFMVSVEIAQKKAAYLAAFEKVEKRLINQCSARLVGTRRINFGRHIRCQFGLLEANICVI</sequence>
<comment type="caution">
    <text evidence="1">The sequence shown here is derived from an EMBL/GenBank/DDBJ whole genome shotgun (WGS) entry which is preliminary data.</text>
</comment>
<dbReference type="EMBL" id="SNXC01000013">
    <property type="protein sequence ID" value="TDO96749.1"/>
    <property type="molecule type" value="Genomic_DNA"/>
</dbReference>
<organism evidence="1 2">
    <name type="scientific">Marinomonas balearica</name>
    <dbReference type="NCBI Taxonomy" id="491947"/>
    <lineage>
        <taxon>Bacteria</taxon>
        <taxon>Pseudomonadati</taxon>
        <taxon>Pseudomonadota</taxon>
        <taxon>Gammaproteobacteria</taxon>
        <taxon>Oceanospirillales</taxon>
        <taxon>Oceanospirillaceae</taxon>
        <taxon>Marinomonas</taxon>
    </lineage>
</organism>
<keyword evidence="2" id="KW-1185">Reference proteome</keyword>
<name>A0A4R6M999_9GAMM</name>
<reference evidence="1 2" key="1">
    <citation type="submission" date="2019-03" db="EMBL/GenBank/DDBJ databases">
        <title>Genomic Encyclopedia of Type Strains, Phase III (KMG-III): the genomes of soil and plant-associated and newly described type strains.</title>
        <authorList>
            <person name="Whitman W."/>
        </authorList>
    </citation>
    <scope>NUCLEOTIDE SEQUENCE [LARGE SCALE GENOMIC DNA]</scope>
    <source>
        <strain evidence="1 2">CECT 7378</strain>
    </source>
</reference>
<dbReference type="AlphaFoldDB" id="A0A4R6M999"/>